<proteinExistence type="inferred from homology"/>
<comment type="function">
    <text evidence="5">Common component of the spliceosome and rRNA processing machinery.</text>
</comment>
<comment type="similarity">
    <text evidence="2 5">Belongs to the eukaryotic ribosomal protein eL8 family.</text>
</comment>
<comment type="caution">
    <text evidence="7">The sequence shown here is derived from an EMBL/GenBank/DDBJ whole genome shotgun (WGS) entry which is preliminary data.</text>
</comment>
<evidence type="ECO:0000259" key="6">
    <source>
        <dbReference type="Pfam" id="PF01248"/>
    </source>
</evidence>
<comment type="function">
    <text evidence="5">Required for ribosome biogenesis. Part of a complex which catalyzes pseudouridylation of rRNA. This involves the isomerization of uridine such that the ribose is subsequently attached to C5, instead of the normal N1. Pseudouridine ('psi') residues may serve to stabilize the conformation of rRNAs.</text>
</comment>
<reference evidence="7 8" key="1">
    <citation type="submission" date="2024-02" db="EMBL/GenBank/DDBJ databases">
        <title>First draft genome assembly of two strains of Seiridium cardinale.</title>
        <authorList>
            <person name="Emiliani G."/>
            <person name="Scali E."/>
        </authorList>
    </citation>
    <scope>NUCLEOTIDE SEQUENCE [LARGE SCALE GENOMIC DNA]</scope>
    <source>
        <strain evidence="7 8">BM-138-000479</strain>
    </source>
</reference>
<name>A0ABR2XE47_9PEZI</name>
<evidence type="ECO:0000256" key="5">
    <source>
        <dbReference type="RuleBase" id="RU366039"/>
    </source>
</evidence>
<comment type="subcellular location">
    <subcellularLocation>
        <location evidence="1 5">Nucleus</location>
        <location evidence="1 5">Nucleolus</location>
    </subcellularLocation>
</comment>
<keyword evidence="4 5" id="KW-0687">Ribonucleoprotein</keyword>
<feature type="domain" description="Ribosomal protein eL8/eL30/eS12/Gadd45" evidence="6">
    <location>
        <begin position="38"/>
        <end position="110"/>
    </location>
</feature>
<keyword evidence="3 5" id="KW-0539">Nucleus</keyword>
<evidence type="ECO:0000256" key="4">
    <source>
        <dbReference type="ARBA" id="ARBA00023274"/>
    </source>
</evidence>
<dbReference type="PRINTS" id="PR00883">
    <property type="entry name" value="NUCLEARHMG"/>
</dbReference>
<sequence>MAAHEAQNAAYAAWPLSDIRLTQEVLDLLQQGMRYRQVKKVTKALNRGVCEIAVLAADANPLAIVLHLPLLAEDRNALWVFVPSKIAIGRSCGIDRPVIAACINASEASDLAPQIQMLKDKIERLMI</sequence>
<dbReference type="InterPro" id="IPR002415">
    <property type="entry name" value="H/ACA_rnp_Nhp2-like"/>
</dbReference>
<organism evidence="7 8">
    <name type="scientific">Seiridium cardinale</name>
    <dbReference type="NCBI Taxonomy" id="138064"/>
    <lineage>
        <taxon>Eukaryota</taxon>
        <taxon>Fungi</taxon>
        <taxon>Dikarya</taxon>
        <taxon>Ascomycota</taxon>
        <taxon>Pezizomycotina</taxon>
        <taxon>Sordariomycetes</taxon>
        <taxon>Xylariomycetidae</taxon>
        <taxon>Amphisphaeriales</taxon>
        <taxon>Sporocadaceae</taxon>
        <taxon>Seiridium</taxon>
    </lineage>
</organism>
<dbReference type="PRINTS" id="PR00881">
    <property type="entry name" value="L7ARS6FAMILY"/>
</dbReference>
<dbReference type="InterPro" id="IPR004038">
    <property type="entry name" value="Ribosomal_eL8/eL30/eS12/Gad45"/>
</dbReference>
<evidence type="ECO:0000313" key="7">
    <source>
        <dbReference type="EMBL" id="KAK9772069.1"/>
    </source>
</evidence>
<evidence type="ECO:0000256" key="2">
    <source>
        <dbReference type="ARBA" id="ARBA00007337"/>
    </source>
</evidence>
<dbReference type="EMBL" id="JARVKM010000066">
    <property type="protein sequence ID" value="KAK9772069.1"/>
    <property type="molecule type" value="Genomic_DNA"/>
</dbReference>
<evidence type="ECO:0000313" key="8">
    <source>
        <dbReference type="Proteomes" id="UP001465668"/>
    </source>
</evidence>
<keyword evidence="5" id="KW-0694">RNA-binding</keyword>
<evidence type="ECO:0000256" key="3">
    <source>
        <dbReference type="ARBA" id="ARBA00023242"/>
    </source>
</evidence>
<evidence type="ECO:0000256" key="1">
    <source>
        <dbReference type="ARBA" id="ARBA00004604"/>
    </source>
</evidence>
<dbReference type="Pfam" id="PF01248">
    <property type="entry name" value="Ribosomal_L7Ae"/>
    <property type="match status" value="1"/>
</dbReference>
<dbReference type="InterPro" id="IPR018492">
    <property type="entry name" value="Ribosomal_eL8/Nhp2"/>
</dbReference>
<dbReference type="Gene3D" id="3.30.1330.30">
    <property type="match status" value="1"/>
</dbReference>
<accession>A0ABR2XE47</accession>
<dbReference type="InterPro" id="IPR029064">
    <property type="entry name" value="Ribosomal_eL30-like_sf"/>
</dbReference>
<gene>
    <name evidence="7" type="ORF">SCAR479_11232</name>
</gene>
<protein>
    <recommendedName>
        <fullName evidence="5">H/ACA ribonucleoprotein complex subunit 2</fullName>
    </recommendedName>
    <alternativeName>
        <fullName evidence="5">Nucleolar protein family A member 2</fullName>
    </alternativeName>
</protein>
<keyword evidence="8" id="KW-1185">Reference proteome</keyword>
<dbReference type="Proteomes" id="UP001465668">
    <property type="component" value="Unassembled WGS sequence"/>
</dbReference>
<dbReference type="SUPFAM" id="SSF55315">
    <property type="entry name" value="L30e-like"/>
    <property type="match status" value="1"/>
</dbReference>